<dbReference type="EMBL" id="FPHD01000015">
    <property type="protein sequence ID" value="SFV51875.1"/>
    <property type="molecule type" value="Genomic_DNA"/>
</dbReference>
<evidence type="ECO:0000313" key="1">
    <source>
        <dbReference type="EMBL" id="SFV51875.1"/>
    </source>
</evidence>
<sequence length="58" mass="6596">MYQGSAVASAEAVVNNALPQILKNQIKNDVERERQKIEDDMGSYTWYPVIMVGVNYTF</sequence>
<proteinExistence type="predicted"/>
<name>A0A1W1BEG3_9ZZZZ</name>
<protein>
    <submittedName>
        <fullName evidence="1">Uncharacterized protein</fullName>
    </submittedName>
</protein>
<gene>
    <name evidence="1" type="ORF">MNB_SV-8-809</name>
</gene>
<dbReference type="Gene3D" id="2.40.160.170">
    <property type="match status" value="1"/>
</dbReference>
<organism evidence="1">
    <name type="scientific">hydrothermal vent metagenome</name>
    <dbReference type="NCBI Taxonomy" id="652676"/>
    <lineage>
        <taxon>unclassified sequences</taxon>
        <taxon>metagenomes</taxon>
        <taxon>ecological metagenomes</taxon>
    </lineage>
</organism>
<accession>A0A1W1BEG3</accession>
<reference evidence="1" key="1">
    <citation type="submission" date="2016-10" db="EMBL/GenBank/DDBJ databases">
        <authorList>
            <person name="de Groot N.N."/>
        </authorList>
    </citation>
    <scope>NUCLEOTIDE SEQUENCE</scope>
</reference>
<dbReference type="AlphaFoldDB" id="A0A1W1BEG3"/>